<dbReference type="EMBL" id="JAMXFF010000048">
    <property type="protein sequence ID" value="MCT7969361.1"/>
    <property type="molecule type" value="Genomic_DNA"/>
</dbReference>
<dbReference type="InterPro" id="IPR008886">
    <property type="entry name" value="UPF0227/Esterase_YqiA"/>
</dbReference>
<organism evidence="1 2">
    <name type="scientific">Laspinema palackyanum D2a</name>
    <dbReference type="NCBI Taxonomy" id="2953684"/>
    <lineage>
        <taxon>Bacteria</taxon>
        <taxon>Bacillati</taxon>
        <taxon>Cyanobacteriota</taxon>
        <taxon>Cyanophyceae</taxon>
        <taxon>Oscillatoriophycideae</taxon>
        <taxon>Oscillatoriales</taxon>
        <taxon>Laspinemataceae</taxon>
        <taxon>Laspinema</taxon>
        <taxon>Laspinema palackyanum</taxon>
    </lineage>
</organism>
<reference evidence="1 2" key="1">
    <citation type="journal article" date="2022" name="Front. Microbiol.">
        <title>High genomic differentiation and limited gene flow indicate recent cryptic speciation within the genus Laspinema (cyanobacteria).</title>
        <authorList>
            <person name="Stanojkovic A."/>
            <person name="Skoupy S."/>
            <person name="Skaloud P."/>
            <person name="Dvorak P."/>
        </authorList>
    </citation>
    <scope>NUCLEOTIDE SEQUENCE [LARGE SCALE GENOMIC DNA]</scope>
    <source>
        <strain evidence="1 2">D2a</strain>
    </source>
</reference>
<comment type="caution">
    <text evidence="1">The sequence shown here is derived from an EMBL/GenBank/DDBJ whole genome shotgun (WGS) entry which is preliminary data.</text>
</comment>
<proteinExistence type="predicted"/>
<evidence type="ECO:0000313" key="1">
    <source>
        <dbReference type="EMBL" id="MCT7969361.1"/>
    </source>
</evidence>
<keyword evidence="2" id="KW-1185">Reference proteome</keyword>
<dbReference type="RefSeq" id="WP_368008831.1">
    <property type="nucleotide sequence ID" value="NZ_JAMXFF010000048.1"/>
</dbReference>
<keyword evidence="1" id="KW-0378">Hydrolase</keyword>
<protein>
    <submittedName>
        <fullName evidence="1">Alpha/beta fold hydrolase</fullName>
    </submittedName>
</protein>
<name>A0ABT2MZP7_9CYAN</name>
<dbReference type="InterPro" id="IPR029058">
    <property type="entry name" value="AB_hydrolase_fold"/>
</dbReference>
<dbReference type="SUPFAM" id="SSF53474">
    <property type="entry name" value="alpha/beta-Hydrolases"/>
    <property type="match status" value="1"/>
</dbReference>
<evidence type="ECO:0000313" key="2">
    <source>
        <dbReference type="Proteomes" id="UP001525890"/>
    </source>
</evidence>
<dbReference type="Pfam" id="PF05728">
    <property type="entry name" value="UPF0227"/>
    <property type="match status" value="1"/>
</dbReference>
<dbReference type="Proteomes" id="UP001525890">
    <property type="component" value="Unassembled WGS sequence"/>
</dbReference>
<accession>A0ABT2MZP7</accession>
<gene>
    <name evidence="1" type="ORF">NG799_23885</name>
</gene>
<sequence length="216" mass="24735">MTQTLPRTYIYLHGFASSPDSFKANYLRDRFAELSIPLKIPNLNHGDFSHLTLTRQLEQVAREFPPQPATVTLIGSSFGGLTSAWLAERYPQIDRLVLLAPAFEFLSHWMASLGPKRLEFWQEQGYLPIYHYGEKRDIPLSYQFIMDAQGYVENQLQRQLPTLILHGVKDEVIPVEASRRFAASRPWVEMVELDSDHGLGNVMPEIWEAIQGFCGI</sequence>
<dbReference type="GO" id="GO:0016787">
    <property type="term" value="F:hydrolase activity"/>
    <property type="evidence" value="ECO:0007669"/>
    <property type="project" value="UniProtKB-KW"/>
</dbReference>
<dbReference type="Gene3D" id="3.40.50.1820">
    <property type="entry name" value="alpha/beta hydrolase"/>
    <property type="match status" value="1"/>
</dbReference>
<dbReference type="PANTHER" id="PTHR42886:SF29">
    <property type="entry name" value="PUMMELIG, ISOFORM A"/>
    <property type="match status" value="1"/>
</dbReference>
<dbReference type="PANTHER" id="PTHR42886">
    <property type="entry name" value="RE40534P-RELATED"/>
    <property type="match status" value="1"/>
</dbReference>